<evidence type="ECO:0000313" key="3">
    <source>
        <dbReference type="Proteomes" id="UP000029614"/>
    </source>
</evidence>
<name>A0A096D213_9BACT</name>
<evidence type="ECO:0000256" key="1">
    <source>
        <dbReference type="SAM" id="Phobius"/>
    </source>
</evidence>
<gene>
    <name evidence="2" type="ORF">HMPREF9302_06825</name>
</gene>
<reference evidence="2 3" key="1">
    <citation type="submission" date="2014-07" db="EMBL/GenBank/DDBJ databases">
        <authorList>
            <person name="McCorrison J."/>
            <person name="Sanka R."/>
            <person name="Torralba M."/>
            <person name="Gillis M."/>
            <person name="Haft D.H."/>
            <person name="Methe B."/>
            <person name="Sutton G."/>
            <person name="Nelson K.E."/>
        </authorList>
    </citation>
    <scope>NUCLEOTIDE SEQUENCE [LARGE SCALE GENOMIC DNA]</scope>
    <source>
        <strain evidence="2 3">DNF00058</strain>
    </source>
</reference>
<dbReference type="Proteomes" id="UP000029614">
    <property type="component" value="Unassembled WGS sequence"/>
</dbReference>
<evidence type="ECO:0000313" key="2">
    <source>
        <dbReference type="EMBL" id="KGF51554.1"/>
    </source>
</evidence>
<keyword evidence="1" id="KW-0472">Membrane</keyword>
<sequence length="132" mass="14806">MNIVIIGIVSLIVLGLIAGILTRIANKYGSEHKVIRNIPQDCSTCMATDGSCEQVCVMKAAINEAEYYEDEELDRFIGRSSDSYTSDEADEFAYVLYTMKPYEVKGWSRSLMIRGINVPDQIKDELIALIDE</sequence>
<comment type="caution">
    <text evidence="2">The sequence shown here is derived from an EMBL/GenBank/DDBJ whole genome shotgun (WGS) entry which is preliminary data.</text>
</comment>
<feature type="transmembrane region" description="Helical" evidence="1">
    <location>
        <begin position="6"/>
        <end position="26"/>
    </location>
</feature>
<keyword evidence="3" id="KW-1185">Reference proteome</keyword>
<keyword evidence="1" id="KW-0812">Transmembrane</keyword>
<keyword evidence="1" id="KW-1133">Transmembrane helix</keyword>
<dbReference type="EMBL" id="JRNU01000034">
    <property type="protein sequence ID" value="KGF51554.1"/>
    <property type="molecule type" value="Genomic_DNA"/>
</dbReference>
<protein>
    <recommendedName>
        <fullName evidence="4">With phospholipase A2</fullName>
    </recommendedName>
</protein>
<evidence type="ECO:0008006" key="4">
    <source>
        <dbReference type="Google" id="ProtNLM"/>
    </source>
</evidence>
<dbReference type="OrthoDB" id="1097760at2"/>
<dbReference type="AlphaFoldDB" id="A0A096D213"/>
<dbReference type="RefSeq" id="WP_036855946.1">
    <property type="nucleotide sequence ID" value="NZ_JRNU01000034.1"/>
</dbReference>
<organism evidence="2 3">
    <name type="scientific">Prevotella amnii DNF00058</name>
    <dbReference type="NCBI Taxonomy" id="1401066"/>
    <lineage>
        <taxon>Bacteria</taxon>
        <taxon>Pseudomonadati</taxon>
        <taxon>Bacteroidota</taxon>
        <taxon>Bacteroidia</taxon>
        <taxon>Bacteroidales</taxon>
        <taxon>Prevotellaceae</taxon>
        <taxon>Prevotella</taxon>
    </lineage>
</organism>
<accession>A0A096D213</accession>
<proteinExistence type="predicted"/>